<comment type="subunit">
    <text evidence="8">Part of the Bam complex.</text>
</comment>
<dbReference type="GO" id="GO:0051205">
    <property type="term" value="P:protein insertion into membrane"/>
    <property type="evidence" value="ECO:0007669"/>
    <property type="project" value="UniProtKB-UniRule"/>
</dbReference>
<proteinExistence type="inferred from homology"/>
<dbReference type="RefSeq" id="WP_100277182.1">
    <property type="nucleotide sequence ID" value="NZ_CP018799.1"/>
</dbReference>
<dbReference type="EMBL" id="CP018799">
    <property type="protein sequence ID" value="ATX79270.1"/>
    <property type="molecule type" value="Genomic_DNA"/>
</dbReference>
<evidence type="ECO:0000313" key="11">
    <source>
        <dbReference type="EMBL" id="ATX79270.1"/>
    </source>
</evidence>
<evidence type="ECO:0000256" key="8">
    <source>
        <dbReference type="HAMAP-Rule" id="MF_01430"/>
    </source>
</evidence>
<dbReference type="PANTHER" id="PTHR12815">
    <property type="entry name" value="SORTING AND ASSEMBLY MACHINERY SAMM50 PROTEIN FAMILY MEMBER"/>
    <property type="match status" value="1"/>
</dbReference>
<evidence type="ECO:0000256" key="5">
    <source>
        <dbReference type="ARBA" id="ARBA00022737"/>
    </source>
</evidence>
<keyword evidence="2 8" id="KW-1134">Transmembrane beta strand</keyword>
<evidence type="ECO:0000256" key="1">
    <source>
        <dbReference type="ARBA" id="ARBA00004370"/>
    </source>
</evidence>
<evidence type="ECO:0000256" key="9">
    <source>
        <dbReference type="NCBIfam" id="TIGR03303"/>
    </source>
</evidence>
<keyword evidence="7 8" id="KW-0998">Cell outer membrane</keyword>
<dbReference type="InterPro" id="IPR000184">
    <property type="entry name" value="Bac_surfAg_D15"/>
</dbReference>
<protein>
    <recommendedName>
        <fullName evidence="8 9">Outer membrane protein assembly factor BamA</fullName>
    </recommendedName>
</protein>
<keyword evidence="12" id="KW-1185">Reference proteome</keyword>
<dbReference type="OrthoDB" id="5287176at2"/>
<evidence type="ECO:0000256" key="6">
    <source>
        <dbReference type="ARBA" id="ARBA00023136"/>
    </source>
</evidence>
<gene>
    <name evidence="8" type="primary">bamA</name>
    <name evidence="11" type="ORF">Ga0123461_0850</name>
</gene>
<dbReference type="InterPro" id="IPR034746">
    <property type="entry name" value="POTRA"/>
</dbReference>
<dbReference type="Pfam" id="PF01103">
    <property type="entry name" value="Omp85"/>
    <property type="match status" value="1"/>
</dbReference>
<dbReference type="InterPro" id="IPR039910">
    <property type="entry name" value="D15-like"/>
</dbReference>
<feature type="domain" description="POTRA" evidence="10">
    <location>
        <begin position="188"/>
        <end position="276"/>
    </location>
</feature>
<evidence type="ECO:0000256" key="3">
    <source>
        <dbReference type="ARBA" id="ARBA00022692"/>
    </source>
</evidence>
<evidence type="ECO:0000256" key="2">
    <source>
        <dbReference type="ARBA" id="ARBA00022452"/>
    </source>
</evidence>
<evidence type="ECO:0000256" key="7">
    <source>
        <dbReference type="ARBA" id="ARBA00023237"/>
    </source>
</evidence>
<dbReference type="AlphaFoldDB" id="A0A2K8KWJ3"/>
<evidence type="ECO:0000256" key="4">
    <source>
        <dbReference type="ARBA" id="ARBA00022729"/>
    </source>
</evidence>
<keyword evidence="5 8" id="KW-0677">Repeat</keyword>
<dbReference type="KEGG" id="maes:Ga0123461_0850"/>
<feature type="domain" description="POTRA" evidence="10">
    <location>
        <begin position="36"/>
        <end position="107"/>
    </location>
</feature>
<accession>A0A2K8KWJ3</accession>
<feature type="domain" description="POTRA" evidence="10">
    <location>
        <begin position="108"/>
        <end position="185"/>
    </location>
</feature>
<keyword evidence="4 8" id="KW-0732">Signal</keyword>
<comment type="subcellular location">
    <subcellularLocation>
        <location evidence="8">Cell outer membrane</location>
    </subcellularLocation>
    <subcellularLocation>
        <location evidence="1">Membrane</location>
    </subcellularLocation>
</comment>
<feature type="domain" description="POTRA" evidence="10">
    <location>
        <begin position="360"/>
        <end position="431"/>
    </location>
</feature>
<dbReference type="PIRSF" id="PIRSF006076">
    <property type="entry name" value="OM_assembly_OMP85"/>
    <property type="match status" value="1"/>
</dbReference>
<dbReference type="Pfam" id="PF07244">
    <property type="entry name" value="POTRA"/>
    <property type="match status" value="5"/>
</dbReference>
<sequence length="782" mass="86089">MFGIRQLLLGLGLLLSVFSVTGFALADEANGLSSVATILSIDVQGNRFVEKEMVLSKMKTRKGQSLNRKQLSRDVRTLHKSGYFSDVSFSGTRTERGIHLICHVKEYPLIANLAMEGNEEHTTKDLQLRMKLRPGRLFSPFNKESDLNTLRKGYLKDGFYQVDVKFIATPRDDGRVDVLIKVHEGEVTHIQRIRFVGNKVFSDNRLRSEISSRESSVRSWISDSDVFDQKRFGADAQLLQQFYLNNGYLDFRTESTQLNMSADKKSFNLAFNVHEGKQYATSSVDIQGDLMPDKETLLELLQIEAGEIYSHEDMLATIAALTDRVGDEGYAFATVTPLMNRKLDESTVSIIFDVEKGEEVYVERVEIVGNEKTEDVVVRRLLKQHEGARYSGSQVQKSKEGVLRSSLVEDVRVSFPKGESTGKVNMKVDLKEKRTGSISGGIGYSQQEKVIFTAKVAEQNLFGKGYQANLNGTYGKITQNITASLTDPYLFGDNISGSINAHKTATDPLTTTTYKTSSFGTGVGLGVPLLDHLSYGISYQYTQTDLTIVDPTLVTSLLVQAQQGKQTTGMVTQRLTWDNRDRMLAPTEGHLEQLSVGVAGLGGLDKFYEASFESRAYFSFGDKNRVTLNPNFTAGMISGYSNSEVPLQRRYSLGGMGTVRGFDSLGISLRDPVTGEAVGGDKKVVASLNMFFPLPLVDTTAGVRGVAFVDAGTVWGSVSATVGAATVNVTEPFSLSRVRSSAGFGFEWMSPVGPIGMVWGFPVRKRAGDIKKSFEFVLGGSF</sequence>
<dbReference type="PROSITE" id="PS51779">
    <property type="entry name" value="POTRA"/>
    <property type="match status" value="4"/>
</dbReference>
<organism evidence="11 12">
    <name type="scientific">Mariprofundus aestuarium</name>
    <dbReference type="NCBI Taxonomy" id="1921086"/>
    <lineage>
        <taxon>Bacteria</taxon>
        <taxon>Pseudomonadati</taxon>
        <taxon>Pseudomonadota</taxon>
        <taxon>Candidatius Mariprofundia</taxon>
        <taxon>Mariprofundales</taxon>
        <taxon>Mariprofundaceae</taxon>
        <taxon>Mariprofundus</taxon>
    </lineage>
</organism>
<comment type="function">
    <text evidence="8">Part of the outer membrane protein assembly complex, which is involved in assembly and insertion of beta-barrel proteins into the outer membrane.</text>
</comment>
<dbReference type="GO" id="GO:0009279">
    <property type="term" value="C:cell outer membrane"/>
    <property type="evidence" value="ECO:0007669"/>
    <property type="project" value="UniProtKB-SubCell"/>
</dbReference>
<dbReference type="NCBIfam" id="TIGR03303">
    <property type="entry name" value="OM_YaeT"/>
    <property type="match status" value="1"/>
</dbReference>
<name>A0A2K8KWJ3_MARES</name>
<dbReference type="GO" id="GO:0043165">
    <property type="term" value="P:Gram-negative-bacterium-type cell outer membrane assembly"/>
    <property type="evidence" value="ECO:0007669"/>
    <property type="project" value="UniProtKB-UniRule"/>
</dbReference>
<evidence type="ECO:0000259" key="10">
    <source>
        <dbReference type="PROSITE" id="PS51779"/>
    </source>
</evidence>
<dbReference type="InterPro" id="IPR023707">
    <property type="entry name" value="OM_assembly_BamA"/>
</dbReference>
<dbReference type="Proteomes" id="UP000231701">
    <property type="component" value="Chromosome"/>
</dbReference>
<reference evidence="11 12" key="1">
    <citation type="submission" date="2016-12" db="EMBL/GenBank/DDBJ databases">
        <title>Isolation and genomic insights into novel planktonic Zetaproteobacteria from stratified waters of the Chesapeake Bay.</title>
        <authorList>
            <person name="McAllister S.M."/>
            <person name="Kato S."/>
            <person name="Chan C.S."/>
            <person name="Chiu B.K."/>
            <person name="Field E.K."/>
        </authorList>
    </citation>
    <scope>NUCLEOTIDE SEQUENCE [LARGE SCALE GENOMIC DNA]</scope>
    <source>
        <strain evidence="11 12">CP-5</strain>
    </source>
</reference>
<dbReference type="PANTHER" id="PTHR12815:SF23">
    <property type="entry name" value="OUTER MEMBRANE PROTEIN ASSEMBLY FACTOR BAMA"/>
    <property type="match status" value="1"/>
</dbReference>
<comment type="similarity">
    <text evidence="8">Belongs to the BamA family.</text>
</comment>
<dbReference type="HAMAP" id="MF_01430">
    <property type="entry name" value="OM_assembly_BamA"/>
    <property type="match status" value="1"/>
</dbReference>
<keyword evidence="6 8" id="KW-0472">Membrane</keyword>
<dbReference type="Gene3D" id="2.40.160.50">
    <property type="entry name" value="membrane protein fhac: a member of the omp85/tpsb transporter family"/>
    <property type="match status" value="1"/>
</dbReference>
<dbReference type="Gene3D" id="3.10.20.310">
    <property type="entry name" value="membrane protein fhac"/>
    <property type="match status" value="5"/>
</dbReference>
<keyword evidence="3 8" id="KW-0812">Transmembrane</keyword>
<dbReference type="InterPro" id="IPR010827">
    <property type="entry name" value="BamA/TamA_POTRA"/>
</dbReference>
<evidence type="ECO:0000313" key="12">
    <source>
        <dbReference type="Proteomes" id="UP000231701"/>
    </source>
</evidence>